<dbReference type="EMBL" id="KX552041">
    <property type="protein sequence ID" value="AOQ27395.1"/>
    <property type="molecule type" value="Genomic_DNA"/>
</dbReference>
<accession>A0A1D7XFN9</accession>
<gene>
    <name evidence="1" type="ORF">ESCO13_00276</name>
</gene>
<sequence length="71" mass="8138">MANIRTLLKNASQVLFSDDEYFNKDITGVKNLKDVKDVIGIRGSLRKGDYYGNKVQYKLNQSYDFTLTIIS</sequence>
<evidence type="ECO:0000313" key="2">
    <source>
        <dbReference type="Proteomes" id="UP000225358"/>
    </source>
</evidence>
<protein>
    <recommendedName>
        <fullName evidence="3">Phosphoribosylpyrophosphate synthetase</fullName>
    </recommendedName>
</protein>
<dbReference type="Proteomes" id="UP000225358">
    <property type="component" value="Segment"/>
</dbReference>
<evidence type="ECO:0008006" key="3">
    <source>
        <dbReference type="Google" id="ProtNLM"/>
    </source>
</evidence>
<evidence type="ECO:0000313" key="1">
    <source>
        <dbReference type="EMBL" id="AOQ27395.1"/>
    </source>
</evidence>
<proteinExistence type="predicted"/>
<reference evidence="1" key="1">
    <citation type="submission" date="2017-02" db="EMBL/GenBank/DDBJ databases">
        <title>Complete genome sequence of two Escherichia coli phages, vB_EcoM_ ESCO5 and vB_EcoM_ESCO13, which are related to phAPEC8.</title>
        <authorList>
            <person name="Trotereau A."/>
            <person name="Gonnet M."/>
            <person name="Viardot A."/>
            <person name="Lalmanach A.-C."/>
            <person name="Guabiraba R."/>
            <person name="Chanteloup N."/>
            <person name="Schouler C."/>
        </authorList>
    </citation>
    <scope>NUCLEOTIDE SEQUENCE [LARGE SCALE GENOMIC DNA]</scope>
</reference>
<organism evidence="1 2">
    <name type="scientific">Escherichia phage ESCO13</name>
    <dbReference type="NCBI Taxonomy" id="1881104"/>
    <lineage>
        <taxon>Viruses</taxon>
        <taxon>Duplodnaviria</taxon>
        <taxon>Heunggongvirae</taxon>
        <taxon>Uroviricota</taxon>
        <taxon>Caudoviricetes</taxon>
        <taxon>Stephanstirmvirinae</taxon>
        <taxon>Phapecoctavirus</taxon>
        <taxon>Phapecoctavirus ESCO13</taxon>
    </lineage>
</organism>
<keyword evidence="2" id="KW-1185">Reference proteome</keyword>
<name>A0A1D7XFN9_9CAUD</name>